<sequence length="272" mass="30839">MAHHNRSGAFRTVCPQELIDLILGKTDKETLKSCALVARSFRPTSQTLIFSDLTILPPGRDSIPALQHLADVLSASPHLALHVRTLNLVQLGLHKPCVWMQSDILSAILSVFTNLESLHIRIYNWDSLHLNCEQAIYALIGRSSLSSIEFEEVRLERNATLVSLLRCLPASLESASFSNVFADHWSYGDDLERASPELHKLRLASLHLDSYAPTLFHWAIRAVDLECLRHLHTTVEEDTMDVVQQLLDSAFYVETYHLSFRDVFCACFRRFS</sequence>
<accession>A0AAD7EC24</accession>
<gene>
    <name evidence="1" type="ORF">DFH08DRAFT_486193</name>
</gene>
<protein>
    <recommendedName>
        <fullName evidence="3">F-box domain-containing protein</fullName>
    </recommendedName>
</protein>
<proteinExistence type="predicted"/>
<dbReference type="AlphaFoldDB" id="A0AAD7EC24"/>
<organism evidence="1 2">
    <name type="scientific">Mycena albidolilacea</name>
    <dbReference type="NCBI Taxonomy" id="1033008"/>
    <lineage>
        <taxon>Eukaryota</taxon>
        <taxon>Fungi</taxon>
        <taxon>Dikarya</taxon>
        <taxon>Basidiomycota</taxon>
        <taxon>Agaricomycotina</taxon>
        <taxon>Agaricomycetes</taxon>
        <taxon>Agaricomycetidae</taxon>
        <taxon>Agaricales</taxon>
        <taxon>Marasmiineae</taxon>
        <taxon>Mycenaceae</taxon>
        <taxon>Mycena</taxon>
    </lineage>
</organism>
<evidence type="ECO:0000313" key="1">
    <source>
        <dbReference type="EMBL" id="KAJ7309331.1"/>
    </source>
</evidence>
<name>A0AAD7EC24_9AGAR</name>
<reference evidence="1" key="1">
    <citation type="submission" date="2023-03" db="EMBL/GenBank/DDBJ databases">
        <title>Massive genome expansion in bonnet fungi (Mycena s.s.) driven by repeated elements and novel gene families across ecological guilds.</title>
        <authorList>
            <consortium name="Lawrence Berkeley National Laboratory"/>
            <person name="Harder C.B."/>
            <person name="Miyauchi S."/>
            <person name="Viragh M."/>
            <person name="Kuo A."/>
            <person name="Thoen E."/>
            <person name="Andreopoulos B."/>
            <person name="Lu D."/>
            <person name="Skrede I."/>
            <person name="Drula E."/>
            <person name="Henrissat B."/>
            <person name="Morin E."/>
            <person name="Kohler A."/>
            <person name="Barry K."/>
            <person name="LaButti K."/>
            <person name="Morin E."/>
            <person name="Salamov A."/>
            <person name="Lipzen A."/>
            <person name="Mereny Z."/>
            <person name="Hegedus B."/>
            <person name="Baldrian P."/>
            <person name="Stursova M."/>
            <person name="Weitz H."/>
            <person name="Taylor A."/>
            <person name="Grigoriev I.V."/>
            <person name="Nagy L.G."/>
            <person name="Martin F."/>
            <person name="Kauserud H."/>
        </authorList>
    </citation>
    <scope>NUCLEOTIDE SEQUENCE</scope>
    <source>
        <strain evidence="1">CBHHK002</strain>
    </source>
</reference>
<evidence type="ECO:0000313" key="2">
    <source>
        <dbReference type="Proteomes" id="UP001218218"/>
    </source>
</evidence>
<dbReference type="EMBL" id="JARIHO010000082">
    <property type="protein sequence ID" value="KAJ7309331.1"/>
    <property type="molecule type" value="Genomic_DNA"/>
</dbReference>
<dbReference type="Proteomes" id="UP001218218">
    <property type="component" value="Unassembled WGS sequence"/>
</dbReference>
<evidence type="ECO:0008006" key="3">
    <source>
        <dbReference type="Google" id="ProtNLM"/>
    </source>
</evidence>
<comment type="caution">
    <text evidence="1">The sequence shown here is derived from an EMBL/GenBank/DDBJ whole genome shotgun (WGS) entry which is preliminary data.</text>
</comment>
<keyword evidence="2" id="KW-1185">Reference proteome</keyword>